<dbReference type="Proteomes" id="UP000198828">
    <property type="component" value="Unassembled WGS sequence"/>
</dbReference>
<dbReference type="InterPro" id="IPR003501">
    <property type="entry name" value="PTS_EIIB_2/3"/>
</dbReference>
<dbReference type="Pfam" id="PF02302">
    <property type="entry name" value="PTS_IIB"/>
    <property type="match status" value="1"/>
</dbReference>
<dbReference type="InterPro" id="IPR036095">
    <property type="entry name" value="PTS_EIIB-like_sf"/>
</dbReference>
<keyword evidence="4" id="KW-1185">Reference proteome</keyword>
<dbReference type="RefSeq" id="WP_093755244.1">
    <property type="nucleotide sequence ID" value="NZ_FNNG01000031.1"/>
</dbReference>
<accession>A0A1H3FD22</accession>
<keyword evidence="1" id="KW-0808">Transferase</keyword>
<evidence type="ECO:0000256" key="1">
    <source>
        <dbReference type="ARBA" id="ARBA00022679"/>
    </source>
</evidence>
<dbReference type="PROSITE" id="PS51099">
    <property type="entry name" value="PTS_EIIB_TYPE_2"/>
    <property type="match status" value="1"/>
</dbReference>
<dbReference type="GO" id="GO:0009401">
    <property type="term" value="P:phosphoenolpyruvate-dependent sugar phosphotransferase system"/>
    <property type="evidence" value="ECO:0007669"/>
    <property type="project" value="InterPro"/>
</dbReference>
<dbReference type="Gene3D" id="3.40.50.2300">
    <property type="match status" value="1"/>
</dbReference>
<evidence type="ECO:0000313" key="4">
    <source>
        <dbReference type="Proteomes" id="UP000198828"/>
    </source>
</evidence>
<protein>
    <submittedName>
        <fullName evidence="3">PTS system, galactitol-specific IIB component</fullName>
    </submittedName>
</protein>
<reference evidence="3 4" key="1">
    <citation type="submission" date="2016-10" db="EMBL/GenBank/DDBJ databases">
        <authorList>
            <person name="de Groot N.N."/>
        </authorList>
    </citation>
    <scope>NUCLEOTIDE SEQUENCE [LARGE SCALE GENOMIC DNA]</scope>
    <source>
        <strain evidence="3 4">DSM 23310</strain>
    </source>
</reference>
<dbReference type="SUPFAM" id="SSF52794">
    <property type="entry name" value="PTS system IIB component-like"/>
    <property type="match status" value="1"/>
</dbReference>
<feature type="domain" description="PTS EIIB type-2" evidence="2">
    <location>
        <begin position="2"/>
        <end position="94"/>
    </location>
</feature>
<name>A0A1H3FD22_9FIRM</name>
<sequence>MIKVLVVCGTGGITSSVAEKEIQEEAKRNGISITTSRCTPLEVNSRARDVDLIVSTTVLNDDYGVPIINGLPLITKIGKDKVLLEIMDFLKKIDKGV</sequence>
<dbReference type="EMBL" id="FNNG01000031">
    <property type="protein sequence ID" value="SDX88902.1"/>
    <property type="molecule type" value="Genomic_DNA"/>
</dbReference>
<evidence type="ECO:0000313" key="3">
    <source>
        <dbReference type="EMBL" id="SDX88902.1"/>
    </source>
</evidence>
<gene>
    <name evidence="3" type="ORF">SAMN05660923_03114</name>
</gene>
<organism evidence="3 4">
    <name type="scientific">Tepidimicrobium xylanilyticum</name>
    <dbReference type="NCBI Taxonomy" id="1123352"/>
    <lineage>
        <taxon>Bacteria</taxon>
        <taxon>Bacillati</taxon>
        <taxon>Bacillota</taxon>
        <taxon>Tissierellia</taxon>
        <taxon>Tissierellales</taxon>
        <taxon>Tepidimicrobiaceae</taxon>
        <taxon>Tepidimicrobium</taxon>
    </lineage>
</organism>
<dbReference type="AlphaFoldDB" id="A0A1H3FD22"/>
<proteinExistence type="predicted"/>
<dbReference type="InterPro" id="IPR013011">
    <property type="entry name" value="PTS_EIIB_2"/>
</dbReference>
<dbReference type="CDD" id="cd05566">
    <property type="entry name" value="PTS_IIB_galactitol"/>
    <property type="match status" value="1"/>
</dbReference>
<dbReference type="GO" id="GO:0008982">
    <property type="term" value="F:protein-N(PI)-phosphohistidine-sugar phosphotransferase activity"/>
    <property type="evidence" value="ECO:0007669"/>
    <property type="project" value="InterPro"/>
</dbReference>
<dbReference type="OrthoDB" id="6505030at2"/>
<evidence type="ECO:0000259" key="2">
    <source>
        <dbReference type="PROSITE" id="PS51099"/>
    </source>
</evidence>